<dbReference type="Pfam" id="PF13483">
    <property type="entry name" value="Lactamase_B_3"/>
    <property type="match status" value="1"/>
</dbReference>
<dbReference type="PANTHER" id="PTHR42967:SF1">
    <property type="entry name" value="MBL FOLD METALLO-HYDROLASE"/>
    <property type="match status" value="1"/>
</dbReference>
<reference evidence="1 2" key="1">
    <citation type="submission" date="2019-03" db="EMBL/GenBank/DDBJ databases">
        <title>Genomic Encyclopedia of Type Strains, Phase IV (KMG-IV): sequencing the most valuable type-strain genomes for metagenomic binning, comparative biology and taxonomic classification.</title>
        <authorList>
            <person name="Goeker M."/>
        </authorList>
    </citation>
    <scope>NUCLEOTIDE SEQUENCE [LARGE SCALE GENOMIC DNA]</scope>
    <source>
        <strain evidence="1 2">DSM 24176</strain>
    </source>
</reference>
<accession>A0A4R1MNL3</accession>
<proteinExistence type="predicted"/>
<keyword evidence="2" id="KW-1185">Reference proteome</keyword>
<dbReference type="PANTHER" id="PTHR42967">
    <property type="entry name" value="METAL DEPENDENT HYDROLASE"/>
    <property type="match status" value="1"/>
</dbReference>
<dbReference type="Proteomes" id="UP000294545">
    <property type="component" value="Unassembled WGS sequence"/>
</dbReference>
<dbReference type="SUPFAM" id="SSF56281">
    <property type="entry name" value="Metallo-hydrolase/oxidoreductase"/>
    <property type="match status" value="1"/>
</dbReference>
<evidence type="ECO:0000313" key="2">
    <source>
        <dbReference type="Proteomes" id="UP000294545"/>
    </source>
</evidence>
<sequence length="242" mass="28670">MNQLNVKINYLYHSGFAIETQDYLLIFDYYKHDIETRKNISEGVISEGDLNTHKTVIVFSSHSHHDHFNPIILDWLSIRDDIHYVLSDDIQLDHPIKNTHFLSKYETLNLNNLFVKAYGSTDLGISFFIQVDGVHIFHAGDLNWWYWWRDTKSNIESAAQWFKDEVAKIDESIDIAFFPVDQRLEHNYSLGGQYFIEKIQPTYFIPMHFGDHYDTTDRFYNEVKASSTRIFKIHQRGQKIQL</sequence>
<evidence type="ECO:0000313" key="1">
    <source>
        <dbReference type="EMBL" id="TCK92894.1"/>
    </source>
</evidence>
<dbReference type="Gene3D" id="3.60.15.10">
    <property type="entry name" value="Ribonuclease Z/Hydroxyacylglutathione hydrolase-like"/>
    <property type="match status" value="1"/>
</dbReference>
<gene>
    <name evidence="1" type="ORF">EDC19_2050</name>
</gene>
<organism evidence="1 2">
    <name type="scientific">Natranaerovirga hydrolytica</name>
    <dbReference type="NCBI Taxonomy" id="680378"/>
    <lineage>
        <taxon>Bacteria</taxon>
        <taxon>Bacillati</taxon>
        <taxon>Bacillota</taxon>
        <taxon>Clostridia</taxon>
        <taxon>Lachnospirales</taxon>
        <taxon>Natranaerovirgaceae</taxon>
        <taxon>Natranaerovirga</taxon>
    </lineage>
</organism>
<dbReference type="EMBL" id="SMGQ01000013">
    <property type="protein sequence ID" value="TCK92894.1"/>
    <property type="molecule type" value="Genomic_DNA"/>
</dbReference>
<comment type="caution">
    <text evidence="1">The sequence shown here is derived from an EMBL/GenBank/DDBJ whole genome shotgun (WGS) entry which is preliminary data.</text>
</comment>
<name>A0A4R1MNL3_9FIRM</name>
<dbReference type="InterPro" id="IPR036866">
    <property type="entry name" value="RibonucZ/Hydroxyglut_hydro"/>
</dbReference>
<protein>
    <submittedName>
        <fullName evidence="1">L-ascorbate metabolism protein UlaG (Beta-lactamase superfamily)</fullName>
    </submittedName>
</protein>
<dbReference type="AlphaFoldDB" id="A0A4R1MNL3"/>
<dbReference type="OrthoDB" id="36975at2"/>